<dbReference type="PANTHER" id="PTHR42982">
    <property type="entry name" value="SEC-INDEPENDENT PROTEIN TRANSLOCASE PROTEIN TATA"/>
    <property type="match status" value="1"/>
</dbReference>
<evidence type="ECO:0000313" key="11">
    <source>
        <dbReference type="EMBL" id="NQV64927.1"/>
    </source>
</evidence>
<evidence type="ECO:0000313" key="12">
    <source>
        <dbReference type="Proteomes" id="UP000754644"/>
    </source>
</evidence>
<dbReference type="HAMAP" id="MF_00236">
    <property type="entry name" value="TatA_E"/>
    <property type="match status" value="1"/>
</dbReference>
<comment type="subcellular location">
    <subcellularLocation>
        <location evidence="1 9">Cell membrane</location>
        <topology evidence="1 9">Single-pass membrane protein</topology>
    </subcellularLocation>
</comment>
<dbReference type="Pfam" id="PF02416">
    <property type="entry name" value="TatA_B_E"/>
    <property type="match status" value="1"/>
</dbReference>
<dbReference type="GO" id="GO:0043953">
    <property type="term" value="P:protein transport by the Tat complex"/>
    <property type="evidence" value="ECO:0007669"/>
    <property type="project" value="UniProtKB-UniRule"/>
</dbReference>
<proteinExistence type="inferred from homology"/>
<evidence type="ECO:0000256" key="6">
    <source>
        <dbReference type="ARBA" id="ARBA00022989"/>
    </source>
</evidence>
<organism evidence="11 12">
    <name type="scientific">SAR86 cluster bacterium</name>
    <dbReference type="NCBI Taxonomy" id="2030880"/>
    <lineage>
        <taxon>Bacteria</taxon>
        <taxon>Pseudomonadati</taxon>
        <taxon>Pseudomonadota</taxon>
        <taxon>Gammaproteobacteria</taxon>
        <taxon>SAR86 cluster</taxon>
    </lineage>
</organism>
<evidence type="ECO:0000256" key="1">
    <source>
        <dbReference type="ARBA" id="ARBA00004162"/>
    </source>
</evidence>
<reference evidence="11" key="1">
    <citation type="submission" date="2020-05" db="EMBL/GenBank/DDBJ databases">
        <title>Sulfur intermediates as new biogeochemical hubs in an aquatic model microbial ecosystem.</title>
        <authorList>
            <person name="Vigneron A."/>
        </authorList>
    </citation>
    <scope>NUCLEOTIDE SEQUENCE</scope>
    <source>
        <strain evidence="11">Bin.250</strain>
    </source>
</reference>
<dbReference type="Proteomes" id="UP000754644">
    <property type="component" value="Unassembled WGS sequence"/>
</dbReference>
<dbReference type="GO" id="GO:0033281">
    <property type="term" value="C:TAT protein transport complex"/>
    <property type="evidence" value="ECO:0007669"/>
    <property type="project" value="UniProtKB-UniRule"/>
</dbReference>
<name>A0A972VYG9_9GAMM</name>
<evidence type="ECO:0000256" key="7">
    <source>
        <dbReference type="ARBA" id="ARBA00023010"/>
    </source>
</evidence>
<evidence type="ECO:0000256" key="8">
    <source>
        <dbReference type="ARBA" id="ARBA00023136"/>
    </source>
</evidence>
<keyword evidence="8 9" id="KW-0472">Membrane</keyword>
<feature type="compositionally biased region" description="Basic and acidic residues" evidence="10">
    <location>
        <begin position="68"/>
        <end position="79"/>
    </location>
</feature>
<keyword evidence="5 9" id="KW-0653">Protein transport</keyword>
<keyword evidence="4 9" id="KW-0812">Transmembrane</keyword>
<evidence type="ECO:0000256" key="10">
    <source>
        <dbReference type="SAM" id="MobiDB-lite"/>
    </source>
</evidence>
<gene>
    <name evidence="9 11" type="primary">tatA</name>
    <name evidence="11" type="ORF">HQ497_06140</name>
</gene>
<evidence type="ECO:0000256" key="2">
    <source>
        <dbReference type="ARBA" id="ARBA00022448"/>
    </source>
</evidence>
<dbReference type="NCBIfam" id="TIGR01411">
    <property type="entry name" value="tatAE"/>
    <property type="match status" value="1"/>
</dbReference>
<sequence length="79" mass="8339">MPGIPELLVVLLIVVLLFGTTKIKSLGNDLGSAIKGFRNAIDNDGDKTELLADEEKPGDNISASISADSKEPVESKKDS</sequence>
<evidence type="ECO:0000256" key="3">
    <source>
        <dbReference type="ARBA" id="ARBA00022475"/>
    </source>
</evidence>
<dbReference type="PANTHER" id="PTHR42982:SF1">
    <property type="entry name" value="SEC-INDEPENDENT PROTEIN TRANSLOCASE PROTEIN TATA"/>
    <property type="match status" value="1"/>
</dbReference>
<comment type="similarity">
    <text evidence="9">Belongs to the TatA/E family.</text>
</comment>
<keyword evidence="3 9" id="KW-1003">Cell membrane</keyword>
<evidence type="ECO:0000256" key="4">
    <source>
        <dbReference type="ARBA" id="ARBA00022692"/>
    </source>
</evidence>
<dbReference type="InterPro" id="IPR003369">
    <property type="entry name" value="TatA/B/E"/>
</dbReference>
<accession>A0A972VYG9</accession>
<comment type="subunit">
    <text evidence="9">The Tat system comprises two distinct complexes: a TatABC complex, containing multiple copies of TatA, TatB and TatC subunits, and a separate TatA complex, containing only TatA subunits. Substrates initially bind to the TatABC complex, which probably triggers association of the separate TatA complex to form the active translocon.</text>
</comment>
<feature type="region of interest" description="Disordered" evidence="10">
    <location>
        <begin position="50"/>
        <end position="79"/>
    </location>
</feature>
<dbReference type="Gene3D" id="1.20.5.3310">
    <property type="match status" value="1"/>
</dbReference>
<comment type="function">
    <text evidence="9">Part of the twin-arginine translocation (Tat) system that transports large folded proteins containing a characteristic twin-arginine motif in their signal peptide across membranes. TatA could form the protein-conducting channel of the Tat system.</text>
</comment>
<dbReference type="AlphaFoldDB" id="A0A972VYG9"/>
<dbReference type="GO" id="GO:0008320">
    <property type="term" value="F:protein transmembrane transporter activity"/>
    <property type="evidence" value="ECO:0007669"/>
    <property type="project" value="UniProtKB-UniRule"/>
</dbReference>
<keyword evidence="6 9" id="KW-1133">Transmembrane helix</keyword>
<keyword evidence="2 9" id="KW-0813">Transport</keyword>
<keyword evidence="7 9" id="KW-0811">Translocation</keyword>
<evidence type="ECO:0000256" key="9">
    <source>
        <dbReference type="HAMAP-Rule" id="MF_00236"/>
    </source>
</evidence>
<dbReference type="EMBL" id="JABMOJ010000227">
    <property type="protein sequence ID" value="NQV64927.1"/>
    <property type="molecule type" value="Genomic_DNA"/>
</dbReference>
<protein>
    <recommendedName>
        <fullName evidence="9">Sec-independent protein translocase protein TatA</fullName>
    </recommendedName>
</protein>
<dbReference type="InterPro" id="IPR006312">
    <property type="entry name" value="TatA/E"/>
</dbReference>
<evidence type="ECO:0000256" key="5">
    <source>
        <dbReference type="ARBA" id="ARBA00022927"/>
    </source>
</evidence>
<comment type="caution">
    <text evidence="11">The sequence shown here is derived from an EMBL/GenBank/DDBJ whole genome shotgun (WGS) entry which is preliminary data.</text>
</comment>